<keyword evidence="2" id="KW-1185">Reference proteome</keyword>
<evidence type="ECO:0000313" key="1">
    <source>
        <dbReference type="EMBL" id="WWD84636.1"/>
    </source>
</evidence>
<dbReference type="Proteomes" id="UP001348492">
    <property type="component" value="Chromosome"/>
</dbReference>
<evidence type="ECO:0000313" key="2">
    <source>
        <dbReference type="Proteomes" id="UP001348492"/>
    </source>
</evidence>
<dbReference type="EMBL" id="CP117523">
    <property type="protein sequence ID" value="WWD84636.1"/>
    <property type="molecule type" value="Genomic_DNA"/>
</dbReference>
<accession>A0ABZ2EYW3</accession>
<protein>
    <submittedName>
        <fullName evidence="1">Uncharacterized protein</fullName>
    </submittedName>
</protein>
<sequence length="53" mass="5883">MIIQIMGKIVFLLTRSNIENSCETAKELVKQEASIDWKDLSGDAGGCRKTLIN</sequence>
<reference evidence="1 2" key="1">
    <citation type="journal article" date="2023" name="PLoS ONE">
        <title>Genome-based metabolic and phylogenomic analysis of three Terrisporobacter species.</title>
        <authorList>
            <person name="Boer T."/>
            <person name="Bengelsdorf F.R."/>
            <person name="Bomeke M."/>
            <person name="Daniel R."/>
            <person name="Poehlein A."/>
        </authorList>
    </citation>
    <scope>NUCLEOTIDE SEQUENCE [LARGE SCALE GENOMIC DNA]</scope>
    <source>
        <strain evidence="1 2">DSM 1288</strain>
    </source>
</reference>
<name>A0ABZ2EYW3_9FIRM</name>
<gene>
    <name evidence="1" type="ORF">TEGL_30750</name>
</gene>
<organism evidence="1 2">
    <name type="scientific">Terrisporobacter glycolicus ATCC 14880 = DSM 1288</name>
    <dbReference type="NCBI Taxonomy" id="1121315"/>
    <lineage>
        <taxon>Bacteria</taxon>
        <taxon>Bacillati</taxon>
        <taxon>Bacillota</taxon>
        <taxon>Clostridia</taxon>
        <taxon>Peptostreptococcales</taxon>
        <taxon>Peptostreptococcaceae</taxon>
        <taxon>Terrisporobacter</taxon>
    </lineage>
</organism>
<proteinExistence type="predicted"/>